<dbReference type="InterPro" id="IPR036388">
    <property type="entry name" value="WH-like_DNA-bd_sf"/>
</dbReference>
<protein>
    <submittedName>
        <fullName evidence="9">Uncharacterized protein</fullName>
    </submittedName>
</protein>
<feature type="binding site" evidence="8">
    <location>
        <position position="128"/>
    </location>
    <ligand>
        <name>Zn(2+)</name>
        <dbReference type="ChEBI" id="CHEBI:29105"/>
    </ligand>
</feature>
<name>V8C5X6_9HELI</name>
<organism evidence="9 10">
    <name type="scientific">Helicobacter macacae MIT 99-5501</name>
    <dbReference type="NCBI Taxonomy" id="1357400"/>
    <lineage>
        <taxon>Bacteria</taxon>
        <taxon>Pseudomonadati</taxon>
        <taxon>Campylobacterota</taxon>
        <taxon>Epsilonproteobacteria</taxon>
        <taxon>Campylobacterales</taxon>
        <taxon>Helicobacteraceae</taxon>
        <taxon>Helicobacter</taxon>
    </lineage>
</organism>
<evidence type="ECO:0000256" key="4">
    <source>
        <dbReference type="ARBA" id="ARBA00022833"/>
    </source>
</evidence>
<evidence type="ECO:0000313" key="10">
    <source>
        <dbReference type="Proteomes" id="UP000018731"/>
    </source>
</evidence>
<dbReference type="GO" id="GO:0045892">
    <property type="term" value="P:negative regulation of DNA-templated transcription"/>
    <property type="evidence" value="ECO:0007669"/>
    <property type="project" value="TreeGrafter"/>
</dbReference>
<dbReference type="SUPFAM" id="SSF46785">
    <property type="entry name" value="Winged helix' DNA-binding domain"/>
    <property type="match status" value="1"/>
</dbReference>
<dbReference type="EMBL" id="AZJI01000007">
    <property type="protein sequence ID" value="ETD22818.1"/>
    <property type="molecule type" value="Genomic_DNA"/>
</dbReference>
<dbReference type="PATRIC" id="fig|1357400.3.peg.2174"/>
<keyword evidence="4 8" id="KW-0862">Zinc</keyword>
<comment type="cofactor">
    <cofactor evidence="8">
        <name>Zn(2+)</name>
        <dbReference type="ChEBI" id="CHEBI:29105"/>
    </cofactor>
    <text evidence="8">Binds 1 zinc ion per subunit.</text>
</comment>
<feature type="binding site" evidence="8">
    <location>
        <position position="89"/>
    </location>
    <ligand>
        <name>Zn(2+)</name>
        <dbReference type="ChEBI" id="CHEBI:29105"/>
    </ligand>
</feature>
<dbReference type="AlphaFoldDB" id="V8C5X6"/>
<evidence type="ECO:0000256" key="3">
    <source>
        <dbReference type="ARBA" id="ARBA00022491"/>
    </source>
</evidence>
<keyword evidence="8" id="KW-0479">Metal-binding</keyword>
<dbReference type="Gene3D" id="3.30.1490.190">
    <property type="match status" value="1"/>
</dbReference>
<feature type="binding site" evidence="8">
    <location>
        <position position="131"/>
    </location>
    <ligand>
        <name>Zn(2+)</name>
        <dbReference type="ChEBI" id="CHEBI:29105"/>
    </ligand>
</feature>
<dbReference type="Pfam" id="PF01475">
    <property type="entry name" value="FUR"/>
    <property type="match status" value="1"/>
</dbReference>
<dbReference type="InterPro" id="IPR002481">
    <property type="entry name" value="FUR"/>
</dbReference>
<accession>V8C5X6</accession>
<sequence>MEFEASLKAKNLKSTPQRIAILREIQKNGHIGVEDIYHNIKKNYPCISLATVYKNVATLNEADILREIKAPTQKQKYELACDKHIHVSCEKCGKLQDVYANVDALSNECKEKTGFDLFDISAVFIGVCPQCASKEKKAI</sequence>
<dbReference type="GO" id="GO:0000976">
    <property type="term" value="F:transcription cis-regulatory region binding"/>
    <property type="evidence" value="ECO:0007669"/>
    <property type="project" value="TreeGrafter"/>
</dbReference>
<keyword evidence="10" id="KW-1185">Reference proteome</keyword>
<gene>
    <name evidence="9" type="ORF">HMPREF2086_01617</name>
</gene>
<dbReference type="OrthoDB" id="8659436at2"/>
<dbReference type="InterPro" id="IPR043135">
    <property type="entry name" value="Fur_C"/>
</dbReference>
<dbReference type="eggNOG" id="COG0735">
    <property type="taxonomic scope" value="Bacteria"/>
</dbReference>
<dbReference type="STRING" id="1357400.HMPREF2086_01617"/>
<keyword evidence="5" id="KW-0805">Transcription regulation</keyword>
<dbReference type="HOGENOM" id="CLU_096072_4_2_7"/>
<dbReference type="GO" id="GO:1900376">
    <property type="term" value="P:regulation of secondary metabolite biosynthetic process"/>
    <property type="evidence" value="ECO:0007669"/>
    <property type="project" value="TreeGrafter"/>
</dbReference>
<keyword evidence="6" id="KW-0238">DNA-binding</keyword>
<dbReference type="CDD" id="cd07153">
    <property type="entry name" value="Fur_like"/>
    <property type="match status" value="1"/>
</dbReference>
<dbReference type="GO" id="GO:0008270">
    <property type="term" value="F:zinc ion binding"/>
    <property type="evidence" value="ECO:0007669"/>
    <property type="project" value="TreeGrafter"/>
</dbReference>
<evidence type="ECO:0000256" key="8">
    <source>
        <dbReference type="PIRSR" id="PIRSR602481-1"/>
    </source>
</evidence>
<comment type="similarity">
    <text evidence="2">Belongs to the Fur family.</text>
</comment>
<keyword evidence="3" id="KW-0678">Repressor</keyword>
<keyword evidence="7" id="KW-0804">Transcription</keyword>
<evidence type="ECO:0000313" key="9">
    <source>
        <dbReference type="EMBL" id="ETD22818.1"/>
    </source>
</evidence>
<dbReference type="GO" id="GO:0003700">
    <property type="term" value="F:DNA-binding transcription factor activity"/>
    <property type="evidence" value="ECO:0007669"/>
    <property type="project" value="InterPro"/>
</dbReference>
<proteinExistence type="inferred from homology"/>
<evidence type="ECO:0000256" key="5">
    <source>
        <dbReference type="ARBA" id="ARBA00023015"/>
    </source>
</evidence>
<dbReference type="PANTHER" id="PTHR33202:SF7">
    <property type="entry name" value="FERRIC UPTAKE REGULATION PROTEIN"/>
    <property type="match status" value="1"/>
</dbReference>
<dbReference type="PANTHER" id="PTHR33202">
    <property type="entry name" value="ZINC UPTAKE REGULATION PROTEIN"/>
    <property type="match status" value="1"/>
</dbReference>
<dbReference type="InterPro" id="IPR036390">
    <property type="entry name" value="WH_DNA-bd_sf"/>
</dbReference>
<evidence type="ECO:0000256" key="1">
    <source>
        <dbReference type="ARBA" id="ARBA00002997"/>
    </source>
</evidence>
<comment type="function">
    <text evidence="1">Acts as a global negative controlling element, employing Fe(2+) as a cofactor to bind the operator of the repressed genes.</text>
</comment>
<evidence type="ECO:0000256" key="6">
    <source>
        <dbReference type="ARBA" id="ARBA00023125"/>
    </source>
</evidence>
<evidence type="ECO:0000256" key="2">
    <source>
        <dbReference type="ARBA" id="ARBA00007957"/>
    </source>
</evidence>
<dbReference type="Proteomes" id="UP000018731">
    <property type="component" value="Unassembled WGS sequence"/>
</dbReference>
<feature type="binding site" evidence="8">
    <location>
        <position position="92"/>
    </location>
    <ligand>
        <name>Zn(2+)</name>
        <dbReference type="ChEBI" id="CHEBI:29105"/>
    </ligand>
</feature>
<comment type="caution">
    <text evidence="9">The sequence shown here is derived from an EMBL/GenBank/DDBJ whole genome shotgun (WGS) entry which is preliminary data.</text>
</comment>
<dbReference type="RefSeq" id="WP_023928359.1">
    <property type="nucleotide sequence ID" value="NZ_KI669455.1"/>
</dbReference>
<dbReference type="Gene3D" id="1.10.10.10">
    <property type="entry name" value="Winged helix-like DNA-binding domain superfamily/Winged helix DNA-binding domain"/>
    <property type="match status" value="1"/>
</dbReference>
<evidence type="ECO:0000256" key="7">
    <source>
        <dbReference type="ARBA" id="ARBA00023163"/>
    </source>
</evidence>
<reference evidence="9 10" key="1">
    <citation type="journal article" date="2014" name="Genome Announc.">
        <title>Draft genome sequences of six enterohepatic helicobacter species isolated from humans and one from rhesus macaques.</title>
        <authorList>
            <person name="Shen Z."/>
            <person name="Sheh A."/>
            <person name="Young S.K."/>
            <person name="Abouelliel A."/>
            <person name="Ward D.V."/>
            <person name="Earl A.M."/>
            <person name="Fox J.G."/>
        </authorList>
    </citation>
    <scope>NUCLEOTIDE SEQUENCE [LARGE SCALE GENOMIC DNA]</scope>
    <source>
        <strain evidence="9 10">MIT 99-5501</strain>
    </source>
</reference>